<gene>
    <name evidence="9" type="primary">traF_2</name>
    <name evidence="8" type="ORF">Lbir_1434</name>
    <name evidence="9" type="ORF">NCTC12437_03136</name>
</gene>
<evidence type="ECO:0000256" key="3">
    <source>
        <dbReference type="ARBA" id="ARBA00022729"/>
    </source>
</evidence>
<evidence type="ECO:0000313" key="9">
    <source>
        <dbReference type="EMBL" id="STX60846.1"/>
    </source>
</evidence>
<dbReference type="GO" id="GO:0006465">
    <property type="term" value="P:signal peptide processing"/>
    <property type="evidence" value="ECO:0007669"/>
    <property type="project" value="InterPro"/>
</dbReference>
<comment type="subcellular location">
    <subcellularLocation>
        <location evidence="1">Periplasm</location>
    </subcellularLocation>
</comment>
<evidence type="ECO:0000259" key="7">
    <source>
        <dbReference type="Pfam" id="PF10502"/>
    </source>
</evidence>
<dbReference type="InterPro" id="IPR019533">
    <property type="entry name" value="Peptidase_S26"/>
</dbReference>
<keyword evidence="3" id="KW-0732">Signal</keyword>
<keyword evidence="6" id="KW-1133">Transmembrane helix</keyword>
<accession>A0A378JR70</accession>
<keyword evidence="4" id="KW-0574">Periplasm</keyword>
<feature type="domain" description="Peptidase S26" evidence="7">
    <location>
        <begin position="8"/>
        <end position="169"/>
    </location>
</feature>
<dbReference type="Pfam" id="PF10502">
    <property type="entry name" value="Peptidase_S26"/>
    <property type="match status" value="1"/>
</dbReference>
<keyword evidence="6" id="KW-0812">Transmembrane</keyword>
<keyword evidence="10" id="KW-1185">Reference proteome</keyword>
<evidence type="ECO:0000313" key="8">
    <source>
        <dbReference type="EMBL" id="KTC71798.1"/>
    </source>
</evidence>
<evidence type="ECO:0000313" key="10">
    <source>
        <dbReference type="Proteomes" id="UP000054735"/>
    </source>
</evidence>
<dbReference type="EMBL" id="UGNW01000002">
    <property type="protein sequence ID" value="STX60846.1"/>
    <property type="molecule type" value="Genomic_DNA"/>
</dbReference>
<sequence>MKQCIRLLCFSCIGLLSLLIFLLIAGFRLNTSDSIPKGLYRLDSGSVKKNSLILFCPDDRDAFREGRRRGYLERGFCKGHYGYLMKQVAAVAGDRVSTTLNGVYVNQFLLPFSKPQSHDGLHRPMRRWQVTQYRLKSEEVLTMTNQSPLSFDARYYGLIQMKQIKGIITPIVIW</sequence>
<dbReference type="RefSeq" id="WP_058523500.1">
    <property type="nucleotide sequence ID" value="NZ_CAAAHV010000033.1"/>
</dbReference>
<evidence type="ECO:0000256" key="4">
    <source>
        <dbReference type="ARBA" id="ARBA00022764"/>
    </source>
</evidence>
<comment type="similarity">
    <text evidence="2">Belongs to the peptidase S26C family.</text>
</comment>
<feature type="transmembrane region" description="Helical" evidence="6">
    <location>
        <begin position="7"/>
        <end position="27"/>
    </location>
</feature>
<dbReference type="NCBIfam" id="TIGR02771">
    <property type="entry name" value="TraF_Ti"/>
    <property type="match status" value="1"/>
</dbReference>
<dbReference type="OrthoDB" id="5360818at2"/>
<dbReference type="GO" id="GO:0042597">
    <property type="term" value="C:periplasmic space"/>
    <property type="evidence" value="ECO:0007669"/>
    <property type="project" value="UniProtKB-SubCell"/>
</dbReference>
<proteinExistence type="inferred from homology"/>
<dbReference type="Gene3D" id="2.10.109.10">
    <property type="entry name" value="Umud Fragment, subunit A"/>
    <property type="match status" value="1"/>
</dbReference>
<keyword evidence="6" id="KW-0472">Membrane</keyword>
<reference evidence="8 10" key="1">
    <citation type="submission" date="2015-11" db="EMBL/GenBank/DDBJ databases">
        <title>Genomic analysis of 38 Legionella species identifies large and diverse effector repertoires.</title>
        <authorList>
            <person name="Burstein D."/>
            <person name="Amaro F."/>
            <person name="Zusman T."/>
            <person name="Lifshitz Z."/>
            <person name="Cohen O."/>
            <person name="Gilbert J.A."/>
            <person name="Pupko T."/>
            <person name="Shuman H.A."/>
            <person name="Segal G."/>
        </authorList>
    </citation>
    <scope>NUCLEOTIDE SEQUENCE [LARGE SCALE GENOMIC DNA]</scope>
    <source>
        <strain evidence="8 10">CDC#1407-AL-14</strain>
    </source>
</reference>
<protein>
    <submittedName>
        <fullName evidence="8">Conjugal transfer peptidase TraF</fullName>
    </submittedName>
    <submittedName>
        <fullName evidence="9">Conjugal transfer protein traF</fullName>
    </submittedName>
</protein>
<evidence type="ECO:0000256" key="2">
    <source>
        <dbReference type="ARBA" id="ARBA00005849"/>
    </source>
</evidence>
<dbReference type="Proteomes" id="UP000255066">
    <property type="component" value="Unassembled WGS sequence"/>
</dbReference>
<dbReference type="SUPFAM" id="SSF51306">
    <property type="entry name" value="LexA/Signal peptidase"/>
    <property type="match status" value="1"/>
</dbReference>
<evidence type="ECO:0000256" key="1">
    <source>
        <dbReference type="ARBA" id="ARBA00004418"/>
    </source>
</evidence>
<dbReference type="NCBIfam" id="NF010459">
    <property type="entry name" value="PRK13884.1"/>
    <property type="match status" value="1"/>
</dbReference>
<dbReference type="AlphaFoldDB" id="A0A378JR70"/>
<dbReference type="GO" id="GO:0004252">
    <property type="term" value="F:serine-type endopeptidase activity"/>
    <property type="evidence" value="ECO:0007669"/>
    <property type="project" value="InterPro"/>
</dbReference>
<organism evidence="9 11">
    <name type="scientific">Legionella birminghamensis</name>
    <dbReference type="NCBI Taxonomy" id="28083"/>
    <lineage>
        <taxon>Bacteria</taxon>
        <taxon>Pseudomonadati</taxon>
        <taxon>Pseudomonadota</taxon>
        <taxon>Gammaproteobacteria</taxon>
        <taxon>Legionellales</taxon>
        <taxon>Legionellaceae</taxon>
        <taxon>Legionella</taxon>
    </lineage>
</organism>
<evidence type="ECO:0000256" key="6">
    <source>
        <dbReference type="SAM" id="Phobius"/>
    </source>
</evidence>
<keyword evidence="5" id="KW-0184">Conjugation</keyword>
<name>A0A378JR70_9GAMM</name>
<reference evidence="9 11" key="2">
    <citation type="submission" date="2018-06" db="EMBL/GenBank/DDBJ databases">
        <authorList>
            <consortium name="Pathogen Informatics"/>
            <person name="Doyle S."/>
        </authorList>
    </citation>
    <scope>NUCLEOTIDE SEQUENCE [LARGE SCALE GENOMIC DNA]</scope>
    <source>
        <strain evidence="9 11">NCTC12437</strain>
    </source>
</reference>
<dbReference type="STRING" id="28083.Lbir_1434"/>
<dbReference type="Proteomes" id="UP000054735">
    <property type="component" value="Unassembled WGS sequence"/>
</dbReference>
<dbReference type="EMBL" id="LNXT01000018">
    <property type="protein sequence ID" value="KTC71798.1"/>
    <property type="molecule type" value="Genomic_DNA"/>
</dbReference>
<evidence type="ECO:0000313" key="11">
    <source>
        <dbReference type="Proteomes" id="UP000255066"/>
    </source>
</evidence>
<dbReference type="InterPro" id="IPR014139">
    <property type="entry name" value="Peptidase_S26C_TraF"/>
</dbReference>
<dbReference type="InterPro" id="IPR036286">
    <property type="entry name" value="LexA/Signal_pep-like_sf"/>
</dbReference>
<evidence type="ECO:0000256" key="5">
    <source>
        <dbReference type="ARBA" id="ARBA00022971"/>
    </source>
</evidence>